<organism evidence="3 4">
    <name type="scientific">Paenibacillus wynnii</name>
    <dbReference type="NCBI Taxonomy" id="268407"/>
    <lineage>
        <taxon>Bacteria</taxon>
        <taxon>Bacillati</taxon>
        <taxon>Bacillota</taxon>
        <taxon>Bacilli</taxon>
        <taxon>Bacillales</taxon>
        <taxon>Paenibacillaceae</taxon>
        <taxon>Paenibacillus</taxon>
    </lineage>
</organism>
<evidence type="ECO:0000313" key="4">
    <source>
        <dbReference type="Proteomes" id="UP000029734"/>
    </source>
</evidence>
<keyword evidence="4" id="KW-1185">Reference proteome</keyword>
<dbReference type="SUPFAM" id="SSF53254">
    <property type="entry name" value="Phosphoglycerate mutase-like"/>
    <property type="match status" value="1"/>
</dbReference>
<dbReference type="OrthoDB" id="9782128at2"/>
<evidence type="ECO:0000313" key="3">
    <source>
        <dbReference type="EMBL" id="KGE19114.1"/>
    </source>
</evidence>
<dbReference type="eggNOG" id="COG0406">
    <property type="taxonomic scope" value="Bacteria"/>
</dbReference>
<dbReference type="PANTHER" id="PTHR48100">
    <property type="entry name" value="BROAD-SPECIFICITY PHOSPHATASE YOR283W-RELATED"/>
    <property type="match status" value="1"/>
</dbReference>
<dbReference type="AlphaFoldDB" id="A0A098M991"/>
<proteinExistence type="predicted"/>
<dbReference type="Proteomes" id="UP000029734">
    <property type="component" value="Unassembled WGS sequence"/>
</dbReference>
<feature type="active site" description="Tele-phosphohistidine intermediate" evidence="1">
    <location>
        <position position="9"/>
    </location>
</feature>
<comment type="caution">
    <text evidence="3">The sequence shown here is derived from an EMBL/GenBank/DDBJ whole genome shotgun (WGS) entry which is preliminary data.</text>
</comment>
<feature type="binding site" evidence="2">
    <location>
        <begin position="8"/>
        <end position="15"/>
    </location>
    <ligand>
        <name>substrate</name>
    </ligand>
</feature>
<dbReference type="InterPro" id="IPR050275">
    <property type="entry name" value="PGM_Phosphatase"/>
</dbReference>
<feature type="active site" description="Proton donor/acceptor" evidence="1">
    <location>
        <position position="83"/>
    </location>
</feature>
<name>A0A098M991_9BACL</name>
<sequence>MTKIGLIRHGSTFWNKEGRAQGHTDNALDEEGKQQAAAIAERLSGEQWDFIYSSDLLRARQTAEIIAERMGIELAGTVPGIREMNGGLIEGTTEAERFKRWGSDWKTLDLGMETPEAARIRGSQAIRDIAAKHPGKNILIVSHGAILRHSLRGLVPNLSVDEVLKNTSITRINQHEGAWNCELYNCVEHLDI</sequence>
<dbReference type="GO" id="GO:0016791">
    <property type="term" value="F:phosphatase activity"/>
    <property type="evidence" value="ECO:0007669"/>
    <property type="project" value="TreeGrafter"/>
</dbReference>
<dbReference type="InterPro" id="IPR029033">
    <property type="entry name" value="His_PPase_superfam"/>
</dbReference>
<feature type="binding site" evidence="2">
    <location>
        <position position="58"/>
    </location>
    <ligand>
        <name>substrate</name>
    </ligand>
</feature>
<evidence type="ECO:0000256" key="1">
    <source>
        <dbReference type="PIRSR" id="PIRSR613078-1"/>
    </source>
</evidence>
<dbReference type="InterPro" id="IPR013078">
    <property type="entry name" value="His_Pase_superF_clade-1"/>
</dbReference>
<reference evidence="3 4" key="2">
    <citation type="submission" date="2014-10" db="EMBL/GenBank/DDBJ databases">
        <title>Comparative genomics of the Paenibacillus odorifer group.</title>
        <authorList>
            <person name="Tsai Y.-C."/>
            <person name="Martin N."/>
            <person name="Korlach J."/>
            <person name="Wiedmann M."/>
        </authorList>
    </citation>
    <scope>NUCLEOTIDE SEQUENCE [LARGE SCALE GENOMIC DNA]</scope>
    <source>
        <strain evidence="3 4">DSM 18334</strain>
    </source>
</reference>
<reference evidence="3 4" key="1">
    <citation type="submission" date="2014-08" db="EMBL/GenBank/DDBJ databases">
        <authorList>
            <person name="den Bakker H.C."/>
        </authorList>
    </citation>
    <scope>NUCLEOTIDE SEQUENCE [LARGE SCALE GENOMIC DNA]</scope>
    <source>
        <strain evidence="3 4">DSM 18334</strain>
    </source>
</reference>
<dbReference type="Gene3D" id="3.40.50.1240">
    <property type="entry name" value="Phosphoglycerate mutase-like"/>
    <property type="match status" value="1"/>
</dbReference>
<dbReference type="RefSeq" id="WP_036649738.1">
    <property type="nucleotide sequence ID" value="NZ_JQCR01000002.1"/>
</dbReference>
<dbReference type="SMART" id="SM00855">
    <property type="entry name" value="PGAM"/>
    <property type="match status" value="1"/>
</dbReference>
<protein>
    <submittedName>
        <fullName evidence="3">Phosphoglycerate kinase</fullName>
    </submittedName>
</protein>
<dbReference type="STRING" id="268407.PWYN_06960"/>
<dbReference type="CDD" id="cd07067">
    <property type="entry name" value="HP_PGM_like"/>
    <property type="match status" value="1"/>
</dbReference>
<keyword evidence="3" id="KW-0808">Transferase</keyword>
<dbReference type="GO" id="GO:0005737">
    <property type="term" value="C:cytoplasm"/>
    <property type="evidence" value="ECO:0007669"/>
    <property type="project" value="TreeGrafter"/>
</dbReference>
<dbReference type="PANTHER" id="PTHR48100:SF1">
    <property type="entry name" value="HISTIDINE PHOSPHATASE FAMILY PROTEIN-RELATED"/>
    <property type="match status" value="1"/>
</dbReference>
<accession>A0A098M991</accession>
<dbReference type="GO" id="GO:0016301">
    <property type="term" value="F:kinase activity"/>
    <property type="evidence" value="ECO:0007669"/>
    <property type="project" value="UniProtKB-KW"/>
</dbReference>
<gene>
    <name evidence="3" type="ORF">PWYN_06960</name>
</gene>
<evidence type="ECO:0000256" key="2">
    <source>
        <dbReference type="PIRSR" id="PIRSR613078-2"/>
    </source>
</evidence>
<dbReference type="EMBL" id="JQCR01000002">
    <property type="protein sequence ID" value="KGE19114.1"/>
    <property type="molecule type" value="Genomic_DNA"/>
</dbReference>
<dbReference type="Pfam" id="PF00300">
    <property type="entry name" value="His_Phos_1"/>
    <property type="match status" value="1"/>
</dbReference>
<keyword evidence="3" id="KW-0418">Kinase</keyword>